<sequence>MEVGTLVRKNPIVLKHDGTILEAIQLMAKHNVGVLPIVDGEGRPLGVISERHVIKALAAGVPLDRPALEVARRELVTVMPDANVYDALLEMRRRGVRHVLVVDRDGRLIGVLSIRDFMREDVLAYIGFQAWQPPDVGGPEIMSL</sequence>
<dbReference type="Gene3D" id="3.10.580.10">
    <property type="entry name" value="CBS-domain"/>
    <property type="match status" value="1"/>
</dbReference>
<dbReference type="InterPro" id="IPR051257">
    <property type="entry name" value="Diverse_CBS-Domain"/>
</dbReference>
<dbReference type="RefSeq" id="WP_011763064.1">
    <property type="nucleotide sequence ID" value="NC_008701.1"/>
</dbReference>
<feature type="domain" description="CBS" evidence="3">
    <location>
        <begin position="71"/>
        <end position="128"/>
    </location>
</feature>
<dbReference type="SMART" id="SM00116">
    <property type="entry name" value="CBS"/>
    <property type="match status" value="2"/>
</dbReference>
<evidence type="ECO:0000256" key="1">
    <source>
        <dbReference type="ARBA" id="ARBA00023122"/>
    </source>
</evidence>
<keyword evidence="1 2" id="KW-0129">CBS domain</keyword>
<reference evidence="4" key="1">
    <citation type="submission" date="2006-12" db="EMBL/GenBank/DDBJ databases">
        <title>Complete sequence of Pyrobaculum islandicum DSM 4184.</title>
        <authorList>
            <person name="Copeland A."/>
            <person name="Lucas S."/>
            <person name="Lapidus A."/>
            <person name="Barry K."/>
            <person name="Detter J.C."/>
            <person name="Glavina del Rio T."/>
            <person name="Dalin E."/>
            <person name="Tice H."/>
            <person name="Pitluck S."/>
            <person name="Meincke L."/>
            <person name="Brettin T."/>
            <person name="Bruce D."/>
            <person name="Han C."/>
            <person name="Tapia R."/>
            <person name="Gilna P."/>
            <person name="Schmutz J."/>
            <person name="Larimer F."/>
            <person name="Land M."/>
            <person name="Hauser L."/>
            <person name="Kyrpides N."/>
            <person name="Mikhailova N."/>
            <person name="Cozen A.E."/>
            <person name="Fitz-Gibbon S.T."/>
            <person name="House C.H."/>
            <person name="Saltikov C."/>
            <person name="Lowe T."/>
            <person name="Richardson P."/>
        </authorList>
    </citation>
    <scope>NUCLEOTIDE SEQUENCE [LARGE SCALE GENOMIC DNA]</scope>
    <source>
        <strain evidence="4">DSM 4184</strain>
    </source>
</reference>
<dbReference type="PANTHER" id="PTHR43080">
    <property type="entry name" value="CBS DOMAIN-CONTAINING PROTEIN CBSX3, MITOCHONDRIAL"/>
    <property type="match status" value="1"/>
</dbReference>
<dbReference type="EMBL" id="CP000504">
    <property type="protein sequence ID" value="ABL88489.1"/>
    <property type="molecule type" value="Genomic_DNA"/>
</dbReference>
<organism evidence="4 5">
    <name type="scientific">Pyrobaculum islandicum (strain DSM 4184 / JCM 9189 / GEO3)</name>
    <dbReference type="NCBI Taxonomy" id="384616"/>
    <lineage>
        <taxon>Archaea</taxon>
        <taxon>Thermoproteota</taxon>
        <taxon>Thermoprotei</taxon>
        <taxon>Thermoproteales</taxon>
        <taxon>Thermoproteaceae</taxon>
        <taxon>Pyrobaculum</taxon>
    </lineage>
</organism>
<dbReference type="InterPro" id="IPR000644">
    <property type="entry name" value="CBS_dom"/>
</dbReference>
<evidence type="ECO:0000259" key="3">
    <source>
        <dbReference type="PROSITE" id="PS51371"/>
    </source>
</evidence>
<dbReference type="OrthoDB" id="43333at2157"/>
<dbReference type="HOGENOM" id="CLU_040681_12_1_2"/>
<dbReference type="InterPro" id="IPR046342">
    <property type="entry name" value="CBS_dom_sf"/>
</dbReference>
<proteinExistence type="predicted"/>
<dbReference type="eggNOG" id="arCOG00606">
    <property type="taxonomic scope" value="Archaea"/>
</dbReference>
<evidence type="ECO:0000256" key="2">
    <source>
        <dbReference type="PROSITE-ProRule" id="PRU00703"/>
    </source>
</evidence>
<dbReference type="PROSITE" id="PS51371">
    <property type="entry name" value="CBS"/>
    <property type="match status" value="2"/>
</dbReference>
<keyword evidence="5" id="KW-1185">Reference proteome</keyword>
<dbReference type="SUPFAM" id="SSF54631">
    <property type="entry name" value="CBS-domain pair"/>
    <property type="match status" value="1"/>
</dbReference>
<dbReference type="CDD" id="cd09836">
    <property type="entry name" value="CBS_pair_arch"/>
    <property type="match status" value="1"/>
</dbReference>
<gene>
    <name evidence="4" type="ordered locus">Pisl_1326</name>
</gene>
<dbReference type="AlphaFoldDB" id="A1RU57"/>
<dbReference type="Pfam" id="PF00571">
    <property type="entry name" value="CBS"/>
    <property type="match status" value="2"/>
</dbReference>
<evidence type="ECO:0000313" key="5">
    <source>
        <dbReference type="Proteomes" id="UP000002595"/>
    </source>
</evidence>
<dbReference type="KEGG" id="pis:Pisl_1326"/>
<dbReference type="STRING" id="384616.Pisl_1326"/>
<dbReference type="GeneID" id="4617513"/>
<accession>A1RU57</accession>
<name>A1RU57_PYRIL</name>
<dbReference type="PANTHER" id="PTHR43080:SF2">
    <property type="entry name" value="CBS DOMAIN-CONTAINING PROTEIN"/>
    <property type="match status" value="1"/>
</dbReference>
<evidence type="ECO:0000313" key="4">
    <source>
        <dbReference type="EMBL" id="ABL88489.1"/>
    </source>
</evidence>
<dbReference type="Proteomes" id="UP000002595">
    <property type="component" value="Chromosome"/>
</dbReference>
<protein>
    <submittedName>
        <fullName evidence="4">Signal-transduction protein with CBS domains</fullName>
    </submittedName>
</protein>
<feature type="domain" description="CBS" evidence="3">
    <location>
        <begin position="7"/>
        <end position="63"/>
    </location>
</feature>